<dbReference type="InterPro" id="IPR051722">
    <property type="entry name" value="Endocytosis_PI4K-reg_protein"/>
</dbReference>
<accession>F8Q339</accession>
<reference evidence="6" key="1">
    <citation type="journal article" date="2011" name="Science">
        <title>The plant cell wall-decomposing machinery underlies the functional diversity of forest fungi.</title>
        <authorList>
            <person name="Eastwood D.C."/>
            <person name="Floudas D."/>
            <person name="Binder M."/>
            <person name="Majcherczyk A."/>
            <person name="Schneider P."/>
            <person name="Aerts A."/>
            <person name="Asiegbu F.O."/>
            <person name="Baker S.E."/>
            <person name="Barry K."/>
            <person name="Bendiksby M."/>
            <person name="Blumentritt M."/>
            <person name="Coutinho P.M."/>
            <person name="Cullen D."/>
            <person name="de Vries R.P."/>
            <person name="Gathman A."/>
            <person name="Goodell B."/>
            <person name="Henrissat B."/>
            <person name="Ihrmark K."/>
            <person name="Kauserud H."/>
            <person name="Kohler A."/>
            <person name="LaButti K."/>
            <person name="Lapidus A."/>
            <person name="Lavin J.L."/>
            <person name="Lee Y.-H."/>
            <person name="Lindquist E."/>
            <person name="Lilly W."/>
            <person name="Lucas S."/>
            <person name="Morin E."/>
            <person name="Murat C."/>
            <person name="Oguiza J.A."/>
            <person name="Park J."/>
            <person name="Pisabarro A.G."/>
            <person name="Riley R."/>
            <person name="Rosling A."/>
            <person name="Salamov A."/>
            <person name="Schmidt O."/>
            <person name="Schmutz J."/>
            <person name="Skrede I."/>
            <person name="Stenlid J."/>
            <person name="Wiebenga A."/>
            <person name="Xie X."/>
            <person name="Kuees U."/>
            <person name="Hibbett D.S."/>
            <person name="Hoffmeister D."/>
            <person name="Hoegberg N."/>
            <person name="Martin F."/>
            <person name="Grigoriev I.V."/>
            <person name="Watkinson S.C."/>
        </authorList>
    </citation>
    <scope>NUCLEOTIDE SEQUENCE [LARGE SCALE GENOMIC DNA]</scope>
    <source>
        <strain evidence="6">strain S7.3</strain>
    </source>
</reference>
<dbReference type="PROSITE" id="PS50005">
    <property type="entry name" value="TPR"/>
    <property type="match status" value="1"/>
</dbReference>
<feature type="compositionally biased region" description="Polar residues" evidence="4">
    <location>
        <begin position="810"/>
        <end position="828"/>
    </location>
</feature>
<dbReference type="OrthoDB" id="29013at2759"/>
<dbReference type="InterPro" id="IPR011990">
    <property type="entry name" value="TPR-like_helical_dom_sf"/>
</dbReference>
<dbReference type="InterPro" id="IPR019734">
    <property type="entry name" value="TPR_rpt"/>
</dbReference>
<feature type="region of interest" description="Disordered" evidence="4">
    <location>
        <begin position="770"/>
        <end position="828"/>
    </location>
</feature>
<evidence type="ECO:0000256" key="4">
    <source>
        <dbReference type="SAM" id="MobiDB-lite"/>
    </source>
</evidence>
<dbReference type="AlphaFoldDB" id="F8Q339"/>
<organism evidence="6">
    <name type="scientific">Serpula lacrymans var. lacrymans (strain S7.3)</name>
    <name type="common">Dry rot fungus</name>
    <dbReference type="NCBI Taxonomy" id="936435"/>
    <lineage>
        <taxon>Eukaryota</taxon>
        <taxon>Fungi</taxon>
        <taxon>Dikarya</taxon>
        <taxon>Basidiomycota</taxon>
        <taxon>Agaricomycotina</taxon>
        <taxon>Agaricomycetes</taxon>
        <taxon>Agaricomycetidae</taxon>
        <taxon>Boletales</taxon>
        <taxon>Coniophorineae</taxon>
        <taxon>Serpulaceae</taxon>
        <taxon>Serpula</taxon>
    </lineage>
</organism>
<comment type="similarity">
    <text evidence="2">Belongs to the YPP1 family.</text>
</comment>
<feature type="compositionally biased region" description="Pro residues" evidence="4">
    <location>
        <begin position="959"/>
        <end position="970"/>
    </location>
</feature>
<feature type="region of interest" description="Disordered" evidence="4">
    <location>
        <begin position="632"/>
        <end position="660"/>
    </location>
</feature>
<dbReference type="eggNOG" id="KOG4162">
    <property type="taxonomic scope" value="Eukaryota"/>
</dbReference>
<dbReference type="Gene3D" id="1.25.40.10">
    <property type="entry name" value="Tetratricopeptide repeat domain"/>
    <property type="match status" value="2"/>
</dbReference>
<dbReference type="HOGENOM" id="CLU_004745_0_0_1"/>
<proteinExistence type="inferred from homology"/>
<dbReference type="OMA" id="KQPPEQD"/>
<feature type="compositionally biased region" description="Polar residues" evidence="4">
    <location>
        <begin position="773"/>
        <end position="796"/>
    </location>
</feature>
<dbReference type="STRING" id="936435.F8Q339"/>
<evidence type="ECO:0000313" key="6">
    <source>
        <dbReference type="Proteomes" id="UP000008063"/>
    </source>
</evidence>
<dbReference type="InParanoid" id="F8Q339"/>
<gene>
    <name evidence="5" type="ORF">SERLA73DRAFT_75265</name>
</gene>
<protein>
    <recommendedName>
        <fullName evidence="7">TPR-like protein</fullName>
    </recommendedName>
</protein>
<evidence type="ECO:0008006" key="7">
    <source>
        <dbReference type="Google" id="ProtNLM"/>
    </source>
</evidence>
<dbReference type="PANTHER" id="PTHR23083">
    <property type="entry name" value="TETRATRICOPEPTIDE REPEAT PROTEIN, TPR"/>
    <property type="match status" value="1"/>
</dbReference>
<dbReference type="SUPFAM" id="SSF48452">
    <property type="entry name" value="TPR-like"/>
    <property type="match status" value="2"/>
</dbReference>
<evidence type="ECO:0000256" key="2">
    <source>
        <dbReference type="ARBA" id="ARBA00038251"/>
    </source>
</evidence>
<dbReference type="Proteomes" id="UP000008063">
    <property type="component" value="Unassembled WGS sequence"/>
</dbReference>
<feature type="repeat" description="TPR" evidence="3">
    <location>
        <begin position="1025"/>
        <end position="1058"/>
    </location>
</feature>
<keyword evidence="3" id="KW-0802">TPR repeat</keyword>
<evidence type="ECO:0000256" key="3">
    <source>
        <dbReference type="PROSITE-ProRule" id="PRU00339"/>
    </source>
</evidence>
<evidence type="ECO:0000313" key="5">
    <source>
        <dbReference type="EMBL" id="EGN97600.1"/>
    </source>
</evidence>
<dbReference type="EMBL" id="GL945482">
    <property type="protein sequence ID" value="EGN97600.1"/>
    <property type="molecule type" value="Genomic_DNA"/>
</dbReference>
<name>F8Q339_SERL3</name>
<sequence length="1155" mass="127709">MAHAKDKHYWFQLRATLTAGQWSAQYPAKAPNGTALSWSELLRKFKKHCKGFTEVAEVASQTQALALLLGANSTDEDQLGDEHSILVLGNDCILPEERIEEASAAYESLQKLNSTNFDSLHIALAYYSYALGRPADCLSHLAKVSNIPDAQSHIPSAPTTRSDISALQVPGSQAESSSSWTSSLVSSDSCTSIADIKDGRAWAMTESVRSICLQGMSLEKISSDPQKVLDVYATALPLLDIIEYETPRTLTASPSPTSFTNYRELWRWVERLIYRAITLASRTCSLDEELLWSLFKHYHSCSVHWPATYRTEHRSVIAVLHLRALILRNRSSPSISSPHSPLPSDKPPQWLGTARSVIKEYQTILSSSTYFPKAGQHNVRVEDFVDLCVAVWETSGALDDRARWVLDILWWATRLTFNSYRIFRHMTRLLYVSGDSELAKRTLRLYVQVVGKSREAGFDEDADTDRHWVETLIEGSRMLCRLSLSRNDYRGAEEATEAGEMIEKAKVRLDKDDKELCSRVDLAEGIWESVMAITAQDPHTRPARLTQALSHFVKSIGTFPTPSAYHHLALALARPGPSQDLDQAITCARSAVEGEPREIRHWHLLGLLLTADEQWDKAKGVLEVGAGIGENESAVDHSEGDTVGDVKEEKNQHGEGSGLNGVQTREVDAEKLEGEVDNGHADSQLQNGNGHVPETLGGQVYLLSEGSTTVPPAATLLQPLPDRPHPSKSEAYKHALQLRMTQMTLAEHMEGPEGAEMRWVDVFSWVAERKGTTEPQPRSSMDTVAQSTNTRALSESSHSRAGEVIAEPKTPTTSNSRPDGQSSLGLTLSNTPQALSEKAPPIMITPATPAEPNSQFHLATDPLNEKRSLSIDRDTSAGKKVQQMFKNRVHKGQARITTISKKIGNGMVRNPSARLRPTGSAPDFHSVLQNHHYQASSIHSRRRLGSFTHPHHYNDSPIDSPPPPPPPTLPPAQESKTKKVTRATGEDTLLSDLWAMSAATFRRLGKIEQAKGAIQEAEVKDQNNPAVWVQLGLYYHALCHDRQAIEAFQKALFISPDDVAASVHLCRIYLSAASSKSNQKSGADVDMDKVDLVAGMLAYVTRAVGWDVPEAWYFLAKAYGLQGRKDRERECLTFALTLSERRSVRDIGLAVGWCL</sequence>
<comment type="function">
    <text evidence="1">Involved in endocytosis.</text>
</comment>
<feature type="region of interest" description="Disordered" evidence="4">
    <location>
        <begin position="945"/>
        <end position="982"/>
    </location>
</feature>
<feature type="compositionally biased region" description="Basic and acidic residues" evidence="4">
    <location>
        <begin position="634"/>
        <end position="653"/>
    </location>
</feature>
<evidence type="ECO:0000256" key="1">
    <source>
        <dbReference type="ARBA" id="ARBA00002550"/>
    </source>
</evidence>
<dbReference type="PANTHER" id="PTHR23083:SF464">
    <property type="entry name" value="TETRATRICOPEPTIDE REPEAT DOMAIN 7, ISOFORM A"/>
    <property type="match status" value="1"/>
</dbReference>
<keyword evidence="6" id="KW-1185">Reference proteome</keyword>
<dbReference type="SMART" id="SM00028">
    <property type="entry name" value="TPR"/>
    <property type="match status" value="3"/>
</dbReference>